<organism evidence="1">
    <name type="scientific">Tetraselmis chuii</name>
    <dbReference type="NCBI Taxonomy" id="63592"/>
    <lineage>
        <taxon>Eukaryota</taxon>
        <taxon>Viridiplantae</taxon>
        <taxon>Chlorophyta</taxon>
        <taxon>core chlorophytes</taxon>
        <taxon>Chlorodendrophyceae</taxon>
        <taxon>Chlorodendrales</taxon>
        <taxon>Chlorodendraceae</taxon>
        <taxon>Tetraselmis</taxon>
    </lineage>
</organism>
<protein>
    <submittedName>
        <fullName evidence="1">Uncharacterized protein</fullName>
    </submittedName>
</protein>
<proteinExistence type="predicted"/>
<dbReference type="EMBL" id="HBGG01003259">
    <property type="protein sequence ID" value="CAD9199365.1"/>
    <property type="molecule type" value="Transcribed_RNA"/>
</dbReference>
<accession>A0A7S1SHV0</accession>
<reference evidence="1" key="1">
    <citation type="submission" date="2021-01" db="EMBL/GenBank/DDBJ databases">
        <authorList>
            <person name="Corre E."/>
            <person name="Pelletier E."/>
            <person name="Niang G."/>
            <person name="Scheremetjew M."/>
            <person name="Finn R."/>
            <person name="Kale V."/>
            <person name="Holt S."/>
            <person name="Cochrane G."/>
            <person name="Meng A."/>
            <person name="Brown T."/>
            <person name="Cohen L."/>
        </authorList>
    </citation>
    <scope>NUCLEOTIDE SEQUENCE</scope>
    <source>
        <strain evidence="1">PLY429</strain>
    </source>
</reference>
<evidence type="ECO:0000313" key="1">
    <source>
        <dbReference type="EMBL" id="CAD9199365.1"/>
    </source>
</evidence>
<sequence length="134" mass="13739">MEQQLWTLSNSEAGGGGTIYESGSVTAVEVAEQAADPSFSDGVVTADAGMEIRAILASKRAGAVRSCVFGCSPPVRTGDPLVRDSGFRASSGCLASLGRPPSRASSSLTACAPPAARRVEGFFVKDDGRHALVH</sequence>
<gene>
    <name evidence="1" type="ORF">TCHU04912_LOCUS1598</name>
</gene>
<dbReference type="AlphaFoldDB" id="A0A7S1SHV0"/>
<name>A0A7S1SHV0_9CHLO</name>